<organism evidence="2 3">
    <name type="scientific">Streptosporangium jomthongense</name>
    <dbReference type="NCBI Taxonomy" id="1193683"/>
    <lineage>
        <taxon>Bacteria</taxon>
        <taxon>Bacillati</taxon>
        <taxon>Actinomycetota</taxon>
        <taxon>Actinomycetes</taxon>
        <taxon>Streptosporangiales</taxon>
        <taxon>Streptosporangiaceae</taxon>
        <taxon>Streptosporangium</taxon>
    </lineage>
</organism>
<proteinExistence type="predicted"/>
<dbReference type="EMBL" id="JBHSBC010000023">
    <property type="protein sequence ID" value="MFC3983125.1"/>
    <property type="molecule type" value="Genomic_DNA"/>
</dbReference>
<keyword evidence="3" id="KW-1185">Reference proteome</keyword>
<evidence type="ECO:0000259" key="1">
    <source>
        <dbReference type="PROSITE" id="PS50943"/>
    </source>
</evidence>
<evidence type="ECO:0000313" key="3">
    <source>
        <dbReference type="Proteomes" id="UP001595698"/>
    </source>
</evidence>
<accession>A0ABV8F6Q6</accession>
<dbReference type="Proteomes" id="UP001595698">
    <property type="component" value="Unassembled WGS sequence"/>
</dbReference>
<dbReference type="RefSeq" id="WP_386192041.1">
    <property type="nucleotide sequence ID" value="NZ_JBHSBC010000023.1"/>
</dbReference>
<dbReference type="PROSITE" id="PS50943">
    <property type="entry name" value="HTH_CROC1"/>
    <property type="match status" value="1"/>
</dbReference>
<gene>
    <name evidence="2" type="ORF">ACFOYY_23535</name>
</gene>
<evidence type="ECO:0000313" key="2">
    <source>
        <dbReference type="EMBL" id="MFC3983125.1"/>
    </source>
</evidence>
<dbReference type="Pfam" id="PF13560">
    <property type="entry name" value="HTH_31"/>
    <property type="match status" value="1"/>
</dbReference>
<dbReference type="InterPro" id="IPR010982">
    <property type="entry name" value="Lambda_DNA-bd_dom_sf"/>
</dbReference>
<sequence length="404" mass="44916">MSEDNTLSTFGDRVRFFRNYSGMTRTVFGELCGRSEDWVKSIEIGKIGMPGLGMLIRMAEILGVEDLAAFTGEQRLSRATFTKQTHDQAPAIVKALASYPLVLPDREPVSADALAANVRQAWMVWHGSATQRTAVAALLPRLLADAQISARLLEGDDRRSAQECLAQVYHLVQLYLSFQPYPDLILLAGDRAMAAAQEADSPKAIAAASWYLNHVWRDAGEQAEARIDLAQQAGRLLRQEDEEERSLWGLLQLAVALSYAKTGRRGDSERYWDQAHRAARSLTGHHPWLMFGTGMVDAYGVTMSVDLTNGHEAVRQADRLDLDNVPSKTRRAFHTVEIARGFHLKKEPLATIHLLSRAYDISPDTISFNLFTRRTTDELMTTGGATVRDEARSLARKIRLVPAA</sequence>
<dbReference type="InterPro" id="IPR001387">
    <property type="entry name" value="Cro/C1-type_HTH"/>
</dbReference>
<dbReference type="Gene3D" id="1.10.260.40">
    <property type="entry name" value="lambda repressor-like DNA-binding domains"/>
    <property type="match status" value="1"/>
</dbReference>
<reference evidence="3" key="1">
    <citation type="journal article" date="2019" name="Int. J. Syst. Evol. Microbiol.">
        <title>The Global Catalogue of Microorganisms (GCM) 10K type strain sequencing project: providing services to taxonomists for standard genome sequencing and annotation.</title>
        <authorList>
            <consortium name="The Broad Institute Genomics Platform"/>
            <consortium name="The Broad Institute Genome Sequencing Center for Infectious Disease"/>
            <person name="Wu L."/>
            <person name="Ma J."/>
        </authorList>
    </citation>
    <scope>NUCLEOTIDE SEQUENCE [LARGE SCALE GENOMIC DNA]</scope>
    <source>
        <strain evidence="3">TBRC 7912</strain>
    </source>
</reference>
<comment type="caution">
    <text evidence="2">The sequence shown here is derived from an EMBL/GenBank/DDBJ whole genome shotgun (WGS) entry which is preliminary data.</text>
</comment>
<protein>
    <submittedName>
        <fullName evidence="2">Multiprotein-bridging factor 1 family protein</fullName>
    </submittedName>
</protein>
<feature type="domain" description="HTH cro/C1-type" evidence="1">
    <location>
        <begin position="14"/>
        <end position="70"/>
    </location>
</feature>
<dbReference type="SUPFAM" id="SSF47413">
    <property type="entry name" value="lambda repressor-like DNA-binding domains"/>
    <property type="match status" value="1"/>
</dbReference>
<name>A0ABV8F6Q6_9ACTN</name>